<feature type="compositionally biased region" description="Polar residues" evidence="1">
    <location>
        <begin position="270"/>
        <end position="280"/>
    </location>
</feature>
<dbReference type="Proteomes" id="UP001283361">
    <property type="component" value="Unassembled WGS sequence"/>
</dbReference>
<gene>
    <name evidence="2" type="ORF">RRG08_031521</name>
</gene>
<protein>
    <submittedName>
        <fullName evidence="2">Uncharacterized protein</fullName>
    </submittedName>
</protein>
<accession>A0AAE0Z5L8</accession>
<evidence type="ECO:0000256" key="1">
    <source>
        <dbReference type="SAM" id="MobiDB-lite"/>
    </source>
</evidence>
<keyword evidence="3" id="KW-1185">Reference proteome</keyword>
<sequence length="280" mass="31670">MDRGSVSTTMRARKVIYDEYTGAFYVETRVEALERQVATRAKMTDVLNRSQDSKLRTQKKRDQAAMDIFDRKFEKEGQTHKEALKDHVAHYGVLRELAQERENSGQADPNMGRYGPGSSKLEIQPLIQKKIKESTPSAKRKRQSKKILATRKNIKVFDRTKSTPALLKMKEKIVSRPSSEQLRQLSPSTTASARKPPRPMGGPGVSVSPRLILPPITVRWARHQIDHGLIRRAERIQPKGQGHQANVFITEARQERIRPGKDHQNPPPQASSVIITDSTG</sequence>
<name>A0AAE0Z5L8_9GAST</name>
<evidence type="ECO:0000313" key="2">
    <source>
        <dbReference type="EMBL" id="KAK3763145.1"/>
    </source>
</evidence>
<feature type="compositionally biased region" description="Polar residues" evidence="1">
    <location>
        <begin position="176"/>
        <end position="192"/>
    </location>
</feature>
<dbReference type="AlphaFoldDB" id="A0AAE0Z5L8"/>
<organism evidence="2 3">
    <name type="scientific">Elysia crispata</name>
    <name type="common">lettuce slug</name>
    <dbReference type="NCBI Taxonomy" id="231223"/>
    <lineage>
        <taxon>Eukaryota</taxon>
        <taxon>Metazoa</taxon>
        <taxon>Spiralia</taxon>
        <taxon>Lophotrochozoa</taxon>
        <taxon>Mollusca</taxon>
        <taxon>Gastropoda</taxon>
        <taxon>Heterobranchia</taxon>
        <taxon>Euthyneura</taxon>
        <taxon>Panpulmonata</taxon>
        <taxon>Sacoglossa</taxon>
        <taxon>Placobranchoidea</taxon>
        <taxon>Plakobranchidae</taxon>
        <taxon>Elysia</taxon>
    </lineage>
</organism>
<comment type="caution">
    <text evidence="2">The sequence shown here is derived from an EMBL/GenBank/DDBJ whole genome shotgun (WGS) entry which is preliminary data.</text>
</comment>
<reference evidence="2" key="1">
    <citation type="journal article" date="2023" name="G3 (Bethesda)">
        <title>A reference genome for the long-term kleptoplast-retaining sea slug Elysia crispata morphotype clarki.</title>
        <authorList>
            <person name="Eastman K.E."/>
            <person name="Pendleton A.L."/>
            <person name="Shaikh M.A."/>
            <person name="Suttiyut T."/>
            <person name="Ogas R."/>
            <person name="Tomko P."/>
            <person name="Gavelis G."/>
            <person name="Widhalm J.R."/>
            <person name="Wisecaver J.H."/>
        </authorList>
    </citation>
    <scope>NUCLEOTIDE SEQUENCE</scope>
    <source>
        <strain evidence="2">ECLA1</strain>
    </source>
</reference>
<feature type="region of interest" description="Disordered" evidence="1">
    <location>
        <begin position="173"/>
        <end position="209"/>
    </location>
</feature>
<proteinExistence type="predicted"/>
<evidence type="ECO:0000313" key="3">
    <source>
        <dbReference type="Proteomes" id="UP001283361"/>
    </source>
</evidence>
<feature type="region of interest" description="Disordered" evidence="1">
    <location>
        <begin position="257"/>
        <end position="280"/>
    </location>
</feature>
<dbReference type="EMBL" id="JAWDGP010004595">
    <property type="protein sequence ID" value="KAK3763145.1"/>
    <property type="molecule type" value="Genomic_DNA"/>
</dbReference>